<dbReference type="InParanoid" id="A0A1S3JCG9"/>
<dbReference type="PANTHER" id="PTHR11690">
    <property type="entry name" value="AMILORIDE-SENSITIVE SODIUM CHANNEL-RELATED"/>
    <property type="match status" value="1"/>
</dbReference>
<dbReference type="Pfam" id="PF00858">
    <property type="entry name" value="ASC"/>
    <property type="match status" value="1"/>
</dbReference>
<dbReference type="Proteomes" id="UP000085678">
    <property type="component" value="Unplaced"/>
</dbReference>
<evidence type="ECO:0000256" key="11">
    <source>
        <dbReference type="RuleBase" id="RU000679"/>
    </source>
</evidence>
<dbReference type="Gene3D" id="2.60.470.10">
    <property type="entry name" value="Acid-sensing ion channels like domains"/>
    <property type="match status" value="1"/>
</dbReference>
<dbReference type="KEGG" id="lak:106172062"/>
<evidence type="ECO:0000256" key="3">
    <source>
        <dbReference type="ARBA" id="ARBA00022461"/>
    </source>
</evidence>
<dbReference type="PRINTS" id="PR01078">
    <property type="entry name" value="AMINACHANNEL"/>
</dbReference>
<comment type="similarity">
    <text evidence="11">Belongs to the amiloride-sensitive sodium channel (TC 1.A.6) family.</text>
</comment>
<feature type="transmembrane region" description="Helical" evidence="12">
    <location>
        <begin position="57"/>
        <end position="74"/>
    </location>
</feature>
<evidence type="ECO:0000256" key="9">
    <source>
        <dbReference type="ARBA" id="ARBA00023201"/>
    </source>
</evidence>
<evidence type="ECO:0000256" key="4">
    <source>
        <dbReference type="ARBA" id="ARBA00022692"/>
    </source>
</evidence>
<keyword evidence="10 11" id="KW-0407">Ion channel</keyword>
<comment type="subcellular location">
    <subcellularLocation>
        <location evidence="1">Membrane</location>
        <topology evidence="1">Multi-pass membrane protein</topology>
    </subcellularLocation>
</comment>
<dbReference type="RefSeq" id="XP_013408105.1">
    <property type="nucleotide sequence ID" value="XM_013552651.1"/>
</dbReference>
<evidence type="ECO:0000313" key="13">
    <source>
        <dbReference type="Proteomes" id="UP000085678"/>
    </source>
</evidence>
<evidence type="ECO:0000256" key="5">
    <source>
        <dbReference type="ARBA" id="ARBA00022989"/>
    </source>
</evidence>
<keyword evidence="4 11" id="KW-0812">Transmembrane</keyword>
<dbReference type="Gene3D" id="1.10.287.770">
    <property type="entry name" value="YojJ-like"/>
    <property type="match status" value="1"/>
</dbReference>
<dbReference type="InterPro" id="IPR001873">
    <property type="entry name" value="ENaC"/>
</dbReference>
<reference evidence="14" key="1">
    <citation type="submission" date="2025-08" db="UniProtKB">
        <authorList>
            <consortium name="RefSeq"/>
        </authorList>
    </citation>
    <scope>IDENTIFICATION</scope>
    <source>
        <tissue evidence="14">Gonads</tissue>
    </source>
</reference>
<evidence type="ECO:0000256" key="6">
    <source>
        <dbReference type="ARBA" id="ARBA00023053"/>
    </source>
</evidence>
<accession>A0A1S3JCG9</accession>
<dbReference type="GO" id="GO:0005886">
    <property type="term" value="C:plasma membrane"/>
    <property type="evidence" value="ECO:0007669"/>
    <property type="project" value="TreeGrafter"/>
</dbReference>
<dbReference type="AlphaFoldDB" id="A0A1S3JCG9"/>
<evidence type="ECO:0000256" key="8">
    <source>
        <dbReference type="ARBA" id="ARBA00023136"/>
    </source>
</evidence>
<dbReference type="GeneID" id="106172062"/>
<evidence type="ECO:0000256" key="10">
    <source>
        <dbReference type="ARBA" id="ARBA00023303"/>
    </source>
</evidence>
<evidence type="ECO:0000256" key="2">
    <source>
        <dbReference type="ARBA" id="ARBA00022448"/>
    </source>
</evidence>
<keyword evidence="7 11" id="KW-0406">Ion transport</keyword>
<keyword evidence="5 12" id="KW-1133">Transmembrane helix</keyword>
<dbReference type="GO" id="GO:0015280">
    <property type="term" value="F:ligand-gated sodium channel activity"/>
    <property type="evidence" value="ECO:0007669"/>
    <property type="project" value="TreeGrafter"/>
</dbReference>
<evidence type="ECO:0000256" key="12">
    <source>
        <dbReference type="SAM" id="Phobius"/>
    </source>
</evidence>
<evidence type="ECO:0000256" key="1">
    <source>
        <dbReference type="ARBA" id="ARBA00004141"/>
    </source>
</evidence>
<keyword evidence="8 12" id="KW-0472">Membrane</keyword>
<protein>
    <submittedName>
        <fullName evidence="14">Acid-sensing ion channel 2-like</fullName>
    </submittedName>
</protein>
<organism evidence="13 14">
    <name type="scientific">Lingula anatina</name>
    <name type="common">Brachiopod</name>
    <name type="synonym">Lingula unguis</name>
    <dbReference type="NCBI Taxonomy" id="7574"/>
    <lineage>
        <taxon>Eukaryota</taxon>
        <taxon>Metazoa</taxon>
        <taxon>Spiralia</taxon>
        <taxon>Lophotrochozoa</taxon>
        <taxon>Brachiopoda</taxon>
        <taxon>Linguliformea</taxon>
        <taxon>Lingulata</taxon>
        <taxon>Lingulida</taxon>
        <taxon>Linguloidea</taxon>
        <taxon>Lingulidae</taxon>
        <taxon>Lingula</taxon>
    </lineage>
</organism>
<evidence type="ECO:0000313" key="14">
    <source>
        <dbReference type="RefSeq" id="XP_013408105.1"/>
    </source>
</evidence>
<proteinExistence type="inferred from homology"/>
<dbReference type="PANTHER" id="PTHR11690:SF293">
    <property type="entry name" value="ACID-SENSING ION CHANNEL 1"/>
    <property type="match status" value="1"/>
</dbReference>
<keyword evidence="6" id="KW-0915">Sodium</keyword>
<name>A0A1S3JCG9_LINAN</name>
<gene>
    <name evidence="14" type="primary">LOC106172062</name>
</gene>
<feature type="transmembrane region" description="Helical" evidence="12">
    <location>
        <begin position="405"/>
        <end position="430"/>
    </location>
</feature>
<evidence type="ECO:0000256" key="7">
    <source>
        <dbReference type="ARBA" id="ARBA00023065"/>
    </source>
</evidence>
<dbReference type="OrthoDB" id="8065060at2759"/>
<dbReference type="FunCoup" id="A0A1S3JCG9">
    <property type="interactions" value="56"/>
</dbReference>
<keyword evidence="9 11" id="KW-0739">Sodium transport</keyword>
<keyword evidence="2 11" id="KW-0813">Transport</keyword>
<keyword evidence="13" id="KW-1185">Reference proteome</keyword>
<keyword evidence="3 11" id="KW-0894">Sodium channel</keyword>
<sequence>MGTEANKDCDNKEKAITADELEETVTTKEQLTNFANEVSILGLKQAVNPSYSYIRRAIWFCFVLVGFGFLIHHLKNRFDYYFSNPTTVSMNVTQNDTLIFPTVTVCNSAPFKASSLARNNETEIGNLFHVGHSGSPDWSLFNLSRTSWTDFYVRNGFQVEDMVVFCLWKTKECKSNAFRPVLTEFGLCHQFGGDGGDLQVDMEGSRYGLELFLDTQQSREYEGNVLDEGALILLHDMDDQPDMLNFAIRTVPGQSSLIVLKLKKLVNLPAPHGNCGERKLAYYKKHNMTLKTCGCRMVYYPKVRGYRDCSPRDIITCYFPLSENTTQIKRQCGCIAPCEILYFDYSISSSKMSPKAISSELNRTAESVEKDFVSVALYYTDMTYEEVVQQEAYSTLTLFADIGGALGLVLGSTLMTLAEILDFIFGLCVWKISRWKNKILNTFRKQEAKDSRRV</sequence>